<evidence type="ECO:0000313" key="4">
    <source>
        <dbReference type="EMBL" id="GAA0275814.1"/>
    </source>
</evidence>
<dbReference type="EMBL" id="BAAAGX010000033">
    <property type="protein sequence ID" value="GAA0275814.1"/>
    <property type="molecule type" value="Genomic_DNA"/>
</dbReference>
<evidence type="ECO:0000259" key="3">
    <source>
        <dbReference type="PROSITE" id="PS50893"/>
    </source>
</evidence>
<dbReference type="PANTHER" id="PTHR42855:SF1">
    <property type="entry name" value="ABC TRANSPORTER DOMAIN-CONTAINING PROTEIN"/>
    <property type="match status" value="1"/>
</dbReference>
<dbReference type="InterPro" id="IPR003593">
    <property type="entry name" value="AAA+_ATPase"/>
</dbReference>
<protein>
    <submittedName>
        <fullName evidence="4">ABC-F family ATP-binding cassette domain-containing protein</fullName>
    </submittedName>
</protein>
<dbReference type="SUPFAM" id="SSF52540">
    <property type="entry name" value="P-loop containing nucleoside triphosphate hydrolases"/>
    <property type="match status" value="2"/>
</dbReference>
<comment type="caution">
    <text evidence="4">The sequence shown here is derived from an EMBL/GenBank/DDBJ whole genome shotgun (WGS) entry which is preliminary data.</text>
</comment>
<feature type="domain" description="ABC transporter" evidence="3">
    <location>
        <begin position="5"/>
        <end position="264"/>
    </location>
</feature>
<keyword evidence="5" id="KW-1185">Reference proteome</keyword>
<sequence>MSATLVVKGLSAGHGDRALFSGLDLVVAPGDVIGVVGANGAGKSTLLRLLAGLDTPQEGAVRRTPATATVGYLPQESERRPGESVRDFLGRRTGVTRAQQELDEATEALSESRPGADDAYSEAFDRWLALGGADLTERADTVADDLGLSIDLDAAMTGLSGGQAARAALASLLLSRYDVVLLDEPTNDLDLDGLERLERFVSELRTGTVLVSHDREFLARTVTSVVELDLAQQQINTFGGGYAAYLEEREVARRHAREAYEEYADTRAGLMDRARTQRSWMEKGVKNARRKAPDNDKIGRKFRTEATEKQAAKARQTERLIERLDVVEEPRKEWELRMTIAAAPRSGAVVATLRGVVVRRGDFTLGPVDLQLDWADRAVLTGANGSGKSTLLGVLLGRIEPDEGTAALGPGVVVGEVDQARGLFAGDDTILDVFARVLPDQAPGEIRTLLAKFGLKADHVHRPAGSLSPGERTRAGLALLQAKGVNLLVLDEPTNHLDLPAIEQLESALENYPGTLLLVTHDRRMLDAVSTNRRFHASAGRISEA</sequence>
<dbReference type="PANTHER" id="PTHR42855">
    <property type="entry name" value="ABC TRANSPORTER ATP-BINDING SUBUNIT"/>
    <property type="match status" value="1"/>
</dbReference>
<dbReference type="InterPro" id="IPR017871">
    <property type="entry name" value="ABC_transporter-like_CS"/>
</dbReference>
<dbReference type="GO" id="GO:0005524">
    <property type="term" value="F:ATP binding"/>
    <property type="evidence" value="ECO:0007669"/>
    <property type="project" value="UniProtKB-KW"/>
</dbReference>
<dbReference type="RefSeq" id="WP_344653640.1">
    <property type="nucleotide sequence ID" value="NZ_BAAAGX010000033.1"/>
</dbReference>
<name>A0ABN0V5E9_9ACTN</name>
<dbReference type="SMART" id="SM00382">
    <property type="entry name" value="AAA"/>
    <property type="match status" value="2"/>
</dbReference>
<dbReference type="Pfam" id="PF00005">
    <property type="entry name" value="ABC_tran"/>
    <property type="match status" value="2"/>
</dbReference>
<feature type="domain" description="ABC transporter" evidence="3">
    <location>
        <begin position="344"/>
        <end position="545"/>
    </location>
</feature>
<dbReference type="CDD" id="cd03221">
    <property type="entry name" value="ABCF_EF-3"/>
    <property type="match status" value="1"/>
</dbReference>
<organism evidence="4 5">
    <name type="scientific">Cryptosporangium japonicum</name>
    <dbReference type="NCBI Taxonomy" id="80872"/>
    <lineage>
        <taxon>Bacteria</taxon>
        <taxon>Bacillati</taxon>
        <taxon>Actinomycetota</taxon>
        <taxon>Actinomycetes</taxon>
        <taxon>Cryptosporangiales</taxon>
        <taxon>Cryptosporangiaceae</taxon>
        <taxon>Cryptosporangium</taxon>
    </lineage>
</organism>
<proteinExistence type="predicted"/>
<evidence type="ECO:0000313" key="5">
    <source>
        <dbReference type="Proteomes" id="UP001500967"/>
    </source>
</evidence>
<gene>
    <name evidence="4" type="ORF">GCM10009539_74510</name>
</gene>
<dbReference type="InterPro" id="IPR027417">
    <property type="entry name" value="P-loop_NTPase"/>
</dbReference>
<dbReference type="Gene3D" id="3.40.50.300">
    <property type="entry name" value="P-loop containing nucleotide triphosphate hydrolases"/>
    <property type="match status" value="2"/>
</dbReference>
<keyword evidence="1" id="KW-0547">Nucleotide-binding</keyword>
<evidence type="ECO:0000256" key="2">
    <source>
        <dbReference type="ARBA" id="ARBA00022840"/>
    </source>
</evidence>
<dbReference type="InterPro" id="IPR051309">
    <property type="entry name" value="ABCF_ATPase"/>
</dbReference>
<keyword evidence="2 4" id="KW-0067">ATP-binding</keyword>
<evidence type="ECO:0000256" key="1">
    <source>
        <dbReference type="ARBA" id="ARBA00022741"/>
    </source>
</evidence>
<dbReference type="Proteomes" id="UP001500967">
    <property type="component" value="Unassembled WGS sequence"/>
</dbReference>
<dbReference type="PROSITE" id="PS50893">
    <property type="entry name" value="ABC_TRANSPORTER_2"/>
    <property type="match status" value="2"/>
</dbReference>
<dbReference type="PROSITE" id="PS00211">
    <property type="entry name" value="ABC_TRANSPORTER_1"/>
    <property type="match status" value="1"/>
</dbReference>
<reference evidence="4 5" key="1">
    <citation type="journal article" date="2019" name="Int. J. Syst. Evol. Microbiol.">
        <title>The Global Catalogue of Microorganisms (GCM) 10K type strain sequencing project: providing services to taxonomists for standard genome sequencing and annotation.</title>
        <authorList>
            <consortium name="The Broad Institute Genomics Platform"/>
            <consortium name="The Broad Institute Genome Sequencing Center for Infectious Disease"/>
            <person name="Wu L."/>
            <person name="Ma J."/>
        </authorList>
    </citation>
    <scope>NUCLEOTIDE SEQUENCE [LARGE SCALE GENOMIC DNA]</scope>
    <source>
        <strain evidence="4 5">JCM 10425</strain>
    </source>
</reference>
<accession>A0ABN0V5E9</accession>
<dbReference type="InterPro" id="IPR003439">
    <property type="entry name" value="ABC_transporter-like_ATP-bd"/>
</dbReference>